<organism evidence="3 4">
    <name type="scientific">Hymenobacter nivis</name>
    <dbReference type="NCBI Taxonomy" id="1850093"/>
    <lineage>
        <taxon>Bacteria</taxon>
        <taxon>Pseudomonadati</taxon>
        <taxon>Bacteroidota</taxon>
        <taxon>Cytophagia</taxon>
        <taxon>Cytophagales</taxon>
        <taxon>Hymenobacteraceae</taxon>
        <taxon>Hymenobacter</taxon>
    </lineage>
</organism>
<dbReference type="Gene3D" id="2.20.110.10">
    <property type="entry name" value="Histone H3 K4-specific methyltransferase SET7/9 N-terminal domain"/>
    <property type="match status" value="1"/>
</dbReference>
<name>A0A2Z3GNP8_9BACT</name>
<proteinExistence type="predicted"/>
<dbReference type="InterPro" id="IPR051045">
    <property type="entry name" value="TonB-dependent_transducer"/>
</dbReference>
<accession>A0A2Z3GNP8</accession>
<dbReference type="GO" id="GO:0031992">
    <property type="term" value="F:energy transducer activity"/>
    <property type="evidence" value="ECO:0007669"/>
    <property type="project" value="TreeGrafter"/>
</dbReference>
<dbReference type="Pfam" id="PF03544">
    <property type="entry name" value="TonB_C"/>
    <property type="match status" value="1"/>
</dbReference>
<sequence>MQPHFSLPNAPYLPSAARYGMIFCVLLILALSSAATAGALAQVPPARPDTTFFDAGWHHLGRPNAVFFGWVTPLDSGRCRIQTYYLTGERQFDATGRLGPPVQRDGPATFYYRSGQVHSTGQYAQGKQTGSWQYWQEDGTPKLTRTYVPRPPTPDGSVPQFVEQMPVFAGGMAGLARYLATHAHYPSPIDKTQPRPAGRVFVQFVVGPTGDVLRPVVIKGFDPACDAEALRVVASLPRWEPGRRNGEPVEVRFVVPLIFHP</sequence>
<dbReference type="EMBL" id="CP029145">
    <property type="protein sequence ID" value="AWM34888.1"/>
    <property type="molecule type" value="Genomic_DNA"/>
</dbReference>
<dbReference type="AlphaFoldDB" id="A0A2Z3GNP8"/>
<feature type="chain" id="PRO_5016461675" description="TonB C-terminal domain-containing protein" evidence="1">
    <location>
        <begin position="42"/>
        <end position="261"/>
    </location>
</feature>
<keyword evidence="4" id="KW-1185">Reference proteome</keyword>
<feature type="domain" description="TonB C-terminal" evidence="2">
    <location>
        <begin position="196"/>
        <end position="260"/>
    </location>
</feature>
<gene>
    <name evidence="3" type="ORF">DDQ68_20165</name>
</gene>
<evidence type="ECO:0000259" key="2">
    <source>
        <dbReference type="Pfam" id="PF03544"/>
    </source>
</evidence>
<feature type="signal peptide" evidence="1">
    <location>
        <begin position="1"/>
        <end position="41"/>
    </location>
</feature>
<dbReference type="GO" id="GO:0055085">
    <property type="term" value="P:transmembrane transport"/>
    <property type="evidence" value="ECO:0007669"/>
    <property type="project" value="InterPro"/>
</dbReference>
<dbReference type="InterPro" id="IPR037682">
    <property type="entry name" value="TonB_C"/>
</dbReference>
<evidence type="ECO:0000256" key="1">
    <source>
        <dbReference type="SAM" id="SignalP"/>
    </source>
</evidence>
<dbReference type="Gene3D" id="3.30.1150.10">
    <property type="match status" value="1"/>
</dbReference>
<evidence type="ECO:0000313" key="4">
    <source>
        <dbReference type="Proteomes" id="UP000245999"/>
    </source>
</evidence>
<dbReference type="SUPFAM" id="SSF82185">
    <property type="entry name" value="Histone H3 K4-specific methyltransferase SET7/9 N-terminal domain"/>
    <property type="match status" value="1"/>
</dbReference>
<dbReference type="PANTHER" id="PTHR33446">
    <property type="entry name" value="PROTEIN TONB-RELATED"/>
    <property type="match status" value="1"/>
</dbReference>
<keyword evidence="1" id="KW-0732">Signal</keyword>
<dbReference type="PANTHER" id="PTHR33446:SF2">
    <property type="entry name" value="PROTEIN TONB"/>
    <property type="match status" value="1"/>
</dbReference>
<dbReference type="KEGG" id="hnv:DDQ68_20165"/>
<dbReference type="OrthoDB" id="9812355at2"/>
<reference evidence="4" key="1">
    <citation type="submission" date="2018-04" db="EMBL/GenBank/DDBJ databases">
        <title>Complete genome of Antarctic heterotrophic bacterium Hymenobacter nivis.</title>
        <authorList>
            <person name="Terashima M."/>
        </authorList>
    </citation>
    <scope>NUCLEOTIDE SEQUENCE [LARGE SCALE GENOMIC DNA]</scope>
    <source>
        <strain evidence="4">NBRC 111535</strain>
    </source>
</reference>
<evidence type="ECO:0000313" key="3">
    <source>
        <dbReference type="EMBL" id="AWM34888.1"/>
    </source>
</evidence>
<dbReference type="Proteomes" id="UP000245999">
    <property type="component" value="Chromosome"/>
</dbReference>
<dbReference type="SUPFAM" id="SSF74653">
    <property type="entry name" value="TolA/TonB C-terminal domain"/>
    <property type="match status" value="1"/>
</dbReference>
<dbReference type="GO" id="GO:0098797">
    <property type="term" value="C:plasma membrane protein complex"/>
    <property type="evidence" value="ECO:0007669"/>
    <property type="project" value="TreeGrafter"/>
</dbReference>
<protein>
    <recommendedName>
        <fullName evidence="2">TonB C-terminal domain-containing protein</fullName>
    </recommendedName>
</protein>